<protein>
    <submittedName>
        <fullName evidence="3 4">Movement protein</fullName>
    </submittedName>
</protein>
<dbReference type="Proteomes" id="UP000095280">
    <property type="component" value="Unplaced"/>
</dbReference>
<evidence type="ECO:0000313" key="4">
    <source>
        <dbReference type="WBParaSite" id="maker-uti_cns_0047160-snap-gene-0.2-mRNA-1"/>
    </source>
</evidence>
<dbReference type="WBParaSite" id="maker-uti_cns_0047160-snap-gene-0.2-mRNA-1">
    <property type="protein sequence ID" value="maker-uti_cns_0047160-snap-gene-0.2-mRNA-1"/>
    <property type="gene ID" value="maker-uti_cns_0047160-snap-gene-0.2"/>
</dbReference>
<proteinExistence type="predicted"/>
<evidence type="ECO:0000256" key="1">
    <source>
        <dbReference type="SAM" id="MobiDB-lite"/>
    </source>
</evidence>
<reference evidence="3 4" key="1">
    <citation type="submission" date="2016-11" db="UniProtKB">
        <authorList>
            <consortium name="WormBaseParasite"/>
        </authorList>
    </citation>
    <scope>IDENTIFICATION</scope>
</reference>
<keyword evidence="2" id="KW-1185">Reference proteome</keyword>
<dbReference type="AlphaFoldDB" id="A0A1I8JD15"/>
<feature type="compositionally biased region" description="Acidic residues" evidence="1">
    <location>
        <begin position="99"/>
        <end position="110"/>
    </location>
</feature>
<name>A0A1I8JD15_9PLAT</name>
<dbReference type="WBParaSite" id="maker-uti_cns_0047159-snap-gene-0.23-mRNA-1">
    <property type="protein sequence ID" value="maker-uti_cns_0047159-snap-gene-0.23-mRNA-1"/>
    <property type="gene ID" value="maker-uti_cns_0047159-snap-gene-0.23"/>
</dbReference>
<organism evidence="2 3">
    <name type="scientific">Macrostomum lignano</name>
    <dbReference type="NCBI Taxonomy" id="282301"/>
    <lineage>
        <taxon>Eukaryota</taxon>
        <taxon>Metazoa</taxon>
        <taxon>Spiralia</taxon>
        <taxon>Lophotrochozoa</taxon>
        <taxon>Platyhelminthes</taxon>
        <taxon>Rhabditophora</taxon>
        <taxon>Macrostomorpha</taxon>
        <taxon>Macrostomida</taxon>
        <taxon>Macrostomidae</taxon>
        <taxon>Macrostomum</taxon>
    </lineage>
</organism>
<dbReference type="WBParaSite" id="maker-uti_cns_0047161-snap-gene-0.1-mRNA-1">
    <property type="protein sequence ID" value="maker-uti_cns_0047161-snap-gene-0.1-mRNA-1"/>
    <property type="gene ID" value="maker-uti_cns_0047161-snap-gene-0.1"/>
</dbReference>
<sequence length="126" mass="13917">MEYDGAVIVLSLMPVRVLAMEYDGAVIVLSLMPVRVLAMEYDGAVIVLSLMPLRRFRPGRGRAEEGEELNRRPNSRYQAGPHSVISNARTTAVVTISANEDDPDEDDNFELYESTGASGSREDSRL</sequence>
<accession>A0A1I8JD15</accession>
<evidence type="ECO:0000313" key="3">
    <source>
        <dbReference type="WBParaSite" id="maker-uti_cns_0047159-snap-gene-0.23-mRNA-1"/>
    </source>
</evidence>
<feature type="region of interest" description="Disordered" evidence="1">
    <location>
        <begin position="59"/>
        <end position="82"/>
    </location>
</feature>
<evidence type="ECO:0000313" key="2">
    <source>
        <dbReference type="Proteomes" id="UP000095280"/>
    </source>
</evidence>
<feature type="compositionally biased region" description="Basic and acidic residues" evidence="1">
    <location>
        <begin position="61"/>
        <end position="71"/>
    </location>
</feature>
<feature type="region of interest" description="Disordered" evidence="1">
    <location>
        <begin position="97"/>
        <end position="126"/>
    </location>
</feature>